<name>Q6ZES4_SYNY3</name>
<keyword evidence="1" id="KW-1133">Transmembrane helix</keyword>
<dbReference type="EnsemblBacteria" id="BAD01826">
    <property type="protein sequence ID" value="BAD01826"/>
    <property type="gene ID" value="BAD01826"/>
</dbReference>
<feature type="transmembrane region" description="Helical" evidence="1">
    <location>
        <begin position="383"/>
        <end position="404"/>
    </location>
</feature>
<dbReference type="PhylomeDB" id="Q6ZES4"/>
<dbReference type="AlphaFoldDB" id="Q6ZES4"/>
<dbReference type="InterPro" id="IPR050256">
    <property type="entry name" value="Glycosyltransferase_2"/>
</dbReference>
<feature type="transmembrane region" description="Helical" evidence="1">
    <location>
        <begin position="249"/>
        <end position="267"/>
    </location>
</feature>
<evidence type="ECO:0000313" key="3">
    <source>
        <dbReference type="Proteomes" id="UP000001425"/>
    </source>
</evidence>
<dbReference type="EMBL" id="AP004310">
    <property type="protein sequence ID" value="BAD01826.1"/>
    <property type="molecule type" value="Genomic_DNA"/>
</dbReference>
<proteinExistence type="predicted"/>
<dbReference type="PANTHER" id="PTHR48090:SF6">
    <property type="entry name" value="SLR5056 PROTEIN"/>
    <property type="match status" value="1"/>
</dbReference>
<keyword evidence="1" id="KW-0812">Transmembrane</keyword>
<sequence>MFRGCLAKEWGNFEGRSPCPIAIRVLDNLNDLTLPQVSFHSPLSSQLAAMLITVFISAIAVVVLVPSAILLLECGAACLAPSERTQAVPGNQARTPAGLRVAVLVPAHNEAQVIAETLQSIQPQLTPADTLLVVADNCTDTTAIIAEREGATVIERIDQEKRGKGYALDYGVQYLAQHREPDIVILMDADCYVHPNCIEQLTTMAAQRQRPIQSCYVMATPAEPSIKDRLSAFAFLVKNWVRPLGLSQLGAPCLLTGTGMAFPWTILKNAPLASDNIVEDMQLGLDLAIAGYAPLFCPMALVTGLLPKAQDTAIQQRTRWEHGHLKTFISQAPRLLKAAIGQVRLDLLALVGELSIPPISFLVLLWLTYAFVSLLASLASDSYLPLLLATIAGAMLGMAILLAWMKAAQEILPFTTLLMTPLYLLWKIPLYFNFFRKPQTNWNKTKRDTAIGKRDT</sequence>
<gene>
    <name evidence="2" type="ordered locus">slr5056</name>
</gene>
<dbReference type="InParanoid" id="Q6ZES4"/>
<organism evidence="2 3">
    <name type="scientific">Synechocystis sp. (strain ATCC 27184 / PCC 6803 / Kazusa)</name>
    <dbReference type="NCBI Taxonomy" id="1111708"/>
    <lineage>
        <taxon>Bacteria</taxon>
        <taxon>Bacillati</taxon>
        <taxon>Cyanobacteriota</taxon>
        <taxon>Cyanophyceae</taxon>
        <taxon>Synechococcales</taxon>
        <taxon>Merismopediaceae</taxon>
        <taxon>Synechocystis</taxon>
    </lineage>
</organism>
<reference evidence="2 3" key="1">
    <citation type="journal article" date="2003" name="DNA Res.">
        <title>Structural analysis of four large plasmids harboring in a unicellular cyanobacterium, Synechocystis sp. PCC 6803.</title>
        <authorList>
            <person name="Kaneko T."/>
            <person name="Nakamura Y."/>
            <person name="Sasamoto S."/>
            <person name="Watanabe A."/>
            <person name="Kohara M."/>
            <person name="Matsumoto M."/>
            <person name="Shimpo S."/>
            <person name="Yamada M."/>
            <person name="Tabata S."/>
        </authorList>
    </citation>
    <scope>NUCLEOTIDE SEQUENCE [LARGE SCALE GENOMIC DNA]</scope>
    <source>
        <strain evidence="3">ATCC 27184 / PCC 6803 / Kazusa</strain>
    </source>
</reference>
<feature type="transmembrane region" description="Helical" evidence="1">
    <location>
        <begin position="47"/>
        <end position="72"/>
    </location>
</feature>
<keyword evidence="1" id="KW-0472">Membrane</keyword>
<keyword evidence="2" id="KW-0614">Plasmid</keyword>
<dbReference type="Proteomes" id="UP000001425">
    <property type="component" value="Plasmid pSYSM"/>
</dbReference>
<dbReference type="CAZy" id="GT2">
    <property type="family name" value="Glycosyltransferase Family 2"/>
</dbReference>
<evidence type="ECO:0000313" key="2">
    <source>
        <dbReference type="EMBL" id="BAD01826.1"/>
    </source>
</evidence>
<feature type="transmembrane region" description="Helical" evidence="1">
    <location>
        <begin position="411"/>
        <end position="432"/>
    </location>
</feature>
<protein>
    <submittedName>
        <fullName evidence="2">Slr5056 protein</fullName>
    </submittedName>
</protein>
<dbReference type="CDD" id="cd06438">
    <property type="entry name" value="EpsO_like"/>
    <property type="match status" value="1"/>
</dbReference>
<geneLocation type="plasmid" evidence="2 3">
    <name>pSYSM</name>
</geneLocation>
<evidence type="ECO:0000256" key="1">
    <source>
        <dbReference type="SAM" id="Phobius"/>
    </source>
</evidence>
<dbReference type="Gene3D" id="3.90.550.10">
    <property type="entry name" value="Spore Coat Polysaccharide Biosynthesis Protein SpsA, Chain A"/>
    <property type="match status" value="1"/>
</dbReference>
<feature type="transmembrane region" description="Helical" evidence="1">
    <location>
        <begin position="287"/>
        <end position="307"/>
    </location>
</feature>
<dbReference type="Pfam" id="PF13641">
    <property type="entry name" value="Glyco_tranf_2_3"/>
    <property type="match status" value="1"/>
</dbReference>
<keyword evidence="3" id="KW-1185">Reference proteome</keyword>
<dbReference type="PANTHER" id="PTHR48090">
    <property type="entry name" value="UNDECAPRENYL-PHOSPHATE 4-DEOXY-4-FORMAMIDO-L-ARABINOSE TRANSFERASE-RELATED"/>
    <property type="match status" value="1"/>
</dbReference>
<accession>Q6ZES4</accession>
<dbReference type="KEGG" id="syn:slr5056"/>
<dbReference type="InterPro" id="IPR029044">
    <property type="entry name" value="Nucleotide-diphossugar_trans"/>
</dbReference>
<feature type="transmembrane region" description="Helical" evidence="1">
    <location>
        <begin position="347"/>
        <end position="371"/>
    </location>
</feature>
<dbReference type="SUPFAM" id="SSF53448">
    <property type="entry name" value="Nucleotide-diphospho-sugar transferases"/>
    <property type="match status" value="1"/>
</dbReference>